<dbReference type="EMBL" id="BSYR01000016">
    <property type="protein sequence ID" value="GMI79516.1"/>
    <property type="molecule type" value="Genomic_DNA"/>
</dbReference>
<gene>
    <name evidence="1" type="ORF">HRI_001620900</name>
</gene>
<reference evidence="1" key="1">
    <citation type="submission" date="2023-05" db="EMBL/GenBank/DDBJ databases">
        <title>Genome and transcriptome analyses reveal genes involved in the formation of fine ridges on petal epidermal cells in Hibiscus trionum.</title>
        <authorList>
            <person name="Koshimizu S."/>
            <person name="Masuda S."/>
            <person name="Ishii T."/>
            <person name="Shirasu K."/>
            <person name="Hoshino A."/>
            <person name="Arita M."/>
        </authorList>
    </citation>
    <scope>NUCLEOTIDE SEQUENCE</scope>
    <source>
        <strain evidence="1">Hamamatsu line</strain>
    </source>
</reference>
<name>A0A9W7HLH7_HIBTR</name>
<proteinExistence type="predicted"/>
<keyword evidence="2" id="KW-1185">Reference proteome</keyword>
<dbReference type="Proteomes" id="UP001165190">
    <property type="component" value="Unassembled WGS sequence"/>
</dbReference>
<evidence type="ECO:0000313" key="1">
    <source>
        <dbReference type="EMBL" id="GMI79516.1"/>
    </source>
</evidence>
<organism evidence="1 2">
    <name type="scientific">Hibiscus trionum</name>
    <name type="common">Flower of an hour</name>
    <dbReference type="NCBI Taxonomy" id="183268"/>
    <lineage>
        <taxon>Eukaryota</taxon>
        <taxon>Viridiplantae</taxon>
        <taxon>Streptophyta</taxon>
        <taxon>Embryophyta</taxon>
        <taxon>Tracheophyta</taxon>
        <taxon>Spermatophyta</taxon>
        <taxon>Magnoliopsida</taxon>
        <taxon>eudicotyledons</taxon>
        <taxon>Gunneridae</taxon>
        <taxon>Pentapetalae</taxon>
        <taxon>rosids</taxon>
        <taxon>malvids</taxon>
        <taxon>Malvales</taxon>
        <taxon>Malvaceae</taxon>
        <taxon>Malvoideae</taxon>
        <taxon>Hibiscus</taxon>
    </lineage>
</organism>
<accession>A0A9W7HLH7</accession>
<dbReference type="AlphaFoldDB" id="A0A9W7HLH7"/>
<protein>
    <submittedName>
        <fullName evidence="1">Uncharacterized protein</fullName>
    </submittedName>
</protein>
<sequence>MKPAEVSRRRNMLRCSFNNFHSNLRLCTITGARKFAVYGIGRIGCTPYAISVFRSNGSECVLKLKEGA</sequence>
<evidence type="ECO:0000313" key="2">
    <source>
        <dbReference type="Proteomes" id="UP001165190"/>
    </source>
</evidence>
<dbReference type="OrthoDB" id="1735170at2759"/>
<comment type="caution">
    <text evidence="1">The sequence shown here is derived from an EMBL/GenBank/DDBJ whole genome shotgun (WGS) entry which is preliminary data.</text>
</comment>